<evidence type="ECO:0000256" key="4">
    <source>
        <dbReference type="ARBA" id="ARBA00022801"/>
    </source>
</evidence>
<dbReference type="NCBIfam" id="TIGR00330">
    <property type="entry name" value="glpX"/>
    <property type="match status" value="1"/>
</dbReference>
<evidence type="ECO:0000256" key="1">
    <source>
        <dbReference type="ARBA" id="ARBA00001273"/>
    </source>
</evidence>
<evidence type="ECO:0000256" key="7">
    <source>
        <dbReference type="ARBA" id="ARBA00024331"/>
    </source>
</evidence>
<feature type="binding site" evidence="9">
    <location>
        <position position="33"/>
    </location>
    <ligand>
        <name>Mn(2+)</name>
        <dbReference type="ChEBI" id="CHEBI:29035"/>
        <label>1</label>
    </ligand>
</feature>
<feature type="binding site" evidence="10">
    <location>
        <begin position="88"/>
        <end position="90"/>
    </location>
    <ligand>
        <name>substrate</name>
    </ligand>
</feature>
<feature type="binding site" evidence="10">
    <location>
        <position position="119"/>
    </location>
    <ligand>
        <name>substrate</name>
    </ligand>
</feature>
<feature type="binding site" evidence="9">
    <location>
        <position position="213"/>
    </location>
    <ligand>
        <name>Mn(2+)</name>
        <dbReference type="ChEBI" id="CHEBI:29035"/>
        <label>2</label>
    </ligand>
</feature>
<dbReference type="Gene3D" id="3.40.190.90">
    <property type="match status" value="1"/>
</dbReference>
<keyword evidence="3 9" id="KW-0479">Metal-binding</keyword>
<accession>A0A1H9ZUG9</accession>
<proteinExistence type="inferred from homology"/>
<dbReference type="GO" id="GO:0006071">
    <property type="term" value="P:glycerol metabolic process"/>
    <property type="evidence" value="ECO:0007669"/>
    <property type="project" value="InterPro"/>
</dbReference>
<dbReference type="GO" id="GO:0030388">
    <property type="term" value="P:fructose 1,6-bisphosphate metabolic process"/>
    <property type="evidence" value="ECO:0007669"/>
    <property type="project" value="TreeGrafter"/>
</dbReference>
<evidence type="ECO:0000256" key="8">
    <source>
        <dbReference type="PIRNR" id="PIRNR004532"/>
    </source>
</evidence>
<organism evidence="11 12">
    <name type="scientific">Anaerobranca gottschalkii DSM 13577</name>
    <dbReference type="NCBI Taxonomy" id="1120990"/>
    <lineage>
        <taxon>Bacteria</taxon>
        <taxon>Bacillati</taxon>
        <taxon>Bacillota</taxon>
        <taxon>Clostridia</taxon>
        <taxon>Eubacteriales</taxon>
        <taxon>Proteinivoracaceae</taxon>
        <taxon>Anaerobranca</taxon>
    </lineage>
</organism>
<dbReference type="Pfam" id="PF03320">
    <property type="entry name" value="FBPase_glpX"/>
    <property type="match status" value="1"/>
</dbReference>
<dbReference type="GO" id="GO:0042132">
    <property type="term" value="F:fructose 1,6-bisphosphate 1-phosphatase activity"/>
    <property type="evidence" value="ECO:0007669"/>
    <property type="project" value="UniProtKB-EC"/>
</dbReference>
<feature type="binding site" evidence="9">
    <location>
        <position position="85"/>
    </location>
    <ligand>
        <name>Mn(2+)</name>
        <dbReference type="ChEBI" id="CHEBI:29035"/>
        <label>2</label>
    </ligand>
</feature>
<dbReference type="CDD" id="cd01516">
    <property type="entry name" value="FBPase_glpX"/>
    <property type="match status" value="1"/>
</dbReference>
<comment type="similarity">
    <text evidence="2 8">Belongs to the FBPase class 2 family.</text>
</comment>
<evidence type="ECO:0000256" key="5">
    <source>
        <dbReference type="ARBA" id="ARBA00023211"/>
    </source>
</evidence>
<feature type="binding site" evidence="10">
    <location>
        <begin position="186"/>
        <end position="188"/>
    </location>
    <ligand>
        <name>substrate</name>
    </ligand>
</feature>
<dbReference type="InterPro" id="IPR004464">
    <property type="entry name" value="FBPase_class-2/SBPase"/>
</dbReference>
<comment type="catalytic activity">
    <reaction evidence="1">
        <text>beta-D-fructose 1,6-bisphosphate + H2O = beta-D-fructose 6-phosphate + phosphate</text>
        <dbReference type="Rhea" id="RHEA:11064"/>
        <dbReference type="ChEBI" id="CHEBI:15377"/>
        <dbReference type="ChEBI" id="CHEBI:32966"/>
        <dbReference type="ChEBI" id="CHEBI:43474"/>
        <dbReference type="ChEBI" id="CHEBI:57634"/>
        <dbReference type="EC" id="3.1.3.11"/>
    </reaction>
</comment>
<dbReference type="GO" id="GO:0046872">
    <property type="term" value="F:metal ion binding"/>
    <property type="evidence" value="ECO:0007669"/>
    <property type="project" value="UniProtKB-KW"/>
</dbReference>
<evidence type="ECO:0000256" key="9">
    <source>
        <dbReference type="PIRSR" id="PIRSR004532-1"/>
    </source>
</evidence>
<dbReference type="STRING" id="1120990.SAMN03080614_101332"/>
<evidence type="ECO:0000313" key="12">
    <source>
        <dbReference type="Proteomes" id="UP000243819"/>
    </source>
</evidence>
<feature type="binding site" evidence="10">
    <location>
        <position position="210"/>
    </location>
    <ligand>
        <name>substrate</name>
    </ligand>
</feature>
<dbReference type="OrthoDB" id="9779353at2"/>
<dbReference type="PIRSF" id="PIRSF004532">
    <property type="entry name" value="GlpX"/>
    <property type="match status" value="1"/>
</dbReference>
<feature type="binding site" evidence="9">
    <location>
        <position position="57"/>
    </location>
    <ligand>
        <name>Mn(2+)</name>
        <dbReference type="ChEBI" id="CHEBI:29035"/>
        <label>1</label>
    </ligand>
</feature>
<dbReference type="EMBL" id="FOIF01000013">
    <property type="protein sequence ID" value="SES85402.1"/>
    <property type="molecule type" value="Genomic_DNA"/>
</dbReference>
<dbReference type="PANTHER" id="PTHR30447:SF0">
    <property type="entry name" value="FRUCTOSE-1,6-BISPHOSPHATASE 1 CLASS 2-RELATED"/>
    <property type="match status" value="1"/>
</dbReference>
<protein>
    <recommendedName>
        <fullName evidence="8">Fructose-1,6-bisphosphatase</fullName>
    </recommendedName>
</protein>
<dbReference type="PANTHER" id="PTHR30447">
    <property type="entry name" value="FRUCTOSE-1,6-BISPHOSPHATASE CLASS 2"/>
    <property type="match status" value="1"/>
</dbReference>
<feature type="binding site" evidence="10">
    <location>
        <begin position="164"/>
        <end position="166"/>
    </location>
    <ligand>
        <name>substrate</name>
    </ligand>
</feature>
<comment type="pathway">
    <text evidence="7">Carbohydrate biosynthesis.</text>
</comment>
<evidence type="ECO:0000256" key="6">
    <source>
        <dbReference type="ARBA" id="ARBA00023277"/>
    </source>
</evidence>
<sequence length="317" mass="33717">MERELALEFVRVTEAAAIAAAPFMGRGDKDGADQAAVEAMRKAFDHVDIDGTVVIGEGEIDNAPMLYIGEKVGCGKEPKVDIAVDPIEGTTIVSKGLPNAIAVLAAGAGGTFLHAPDMYMDKLAVGPGAKGVIDISKPIEENIIKVADALGKRVQDMTVAILDKPRHAERIERIRRLGCRINIFPDGDVAMAIATANEEPEIDLLTGIGGAPEGVIAAAALKCLDGDFQGILKPRNEEEILRAKEMGIVDINKVLTIDDLVKGDDIFFAATGITGGNLLNAVKIKNNIARTHSLVMRGKTGTIRYITAIHRLDKKPL</sequence>
<dbReference type="GO" id="GO:0005829">
    <property type="term" value="C:cytosol"/>
    <property type="evidence" value="ECO:0007669"/>
    <property type="project" value="TreeGrafter"/>
</dbReference>
<dbReference type="FunFam" id="3.40.190.90:FF:000001">
    <property type="entry name" value="Fructose-1,6-bisphosphatase"/>
    <property type="match status" value="1"/>
</dbReference>
<dbReference type="RefSeq" id="WP_091349903.1">
    <property type="nucleotide sequence ID" value="NZ_FOIF01000013.1"/>
</dbReference>
<dbReference type="AlphaFoldDB" id="A0A1H9ZUG9"/>
<dbReference type="Gene3D" id="3.30.540.10">
    <property type="entry name" value="Fructose-1,6-Bisphosphatase, subunit A, domain 1"/>
    <property type="match status" value="1"/>
</dbReference>
<dbReference type="Proteomes" id="UP000243819">
    <property type="component" value="Unassembled WGS sequence"/>
</dbReference>
<dbReference type="SUPFAM" id="SSF56655">
    <property type="entry name" value="Carbohydrate phosphatase"/>
    <property type="match status" value="1"/>
</dbReference>
<evidence type="ECO:0000256" key="10">
    <source>
        <dbReference type="PIRSR" id="PIRSR004532-2"/>
    </source>
</evidence>
<reference evidence="12" key="1">
    <citation type="submission" date="2016-10" db="EMBL/GenBank/DDBJ databases">
        <authorList>
            <person name="Varghese N."/>
            <person name="Submissions S."/>
        </authorList>
    </citation>
    <scope>NUCLEOTIDE SEQUENCE [LARGE SCALE GENOMIC DNA]</scope>
    <source>
        <strain evidence="12">DSM 13577</strain>
    </source>
</reference>
<keyword evidence="5 9" id="KW-0464">Manganese</keyword>
<gene>
    <name evidence="11" type="ORF">SAMN03080614_101332</name>
</gene>
<evidence type="ECO:0000256" key="3">
    <source>
        <dbReference type="ARBA" id="ARBA00022723"/>
    </source>
</evidence>
<dbReference type="GO" id="GO:0006094">
    <property type="term" value="P:gluconeogenesis"/>
    <property type="evidence" value="ECO:0007669"/>
    <property type="project" value="InterPro"/>
</dbReference>
<keyword evidence="4" id="KW-0378">Hydrolase</keyword>
<feature type="binding site" evidence="9">
    <location>
        <position position="88"/>
    </location>
    <ligand>
        <name>Mn(2+)</name>
        <dbReference type="ChEBI" id="CHEBI:29035"/>
        <label>2</label>
    </ligand>
</feature>
<keyword evidence="12" id="KW-1185">Reference proteome</keyword>
<keyword evidence="6 8" id="KW-0119">Carbohydrate metabolism</keyword>
<comment type="cofactor">
    <cofactor evidence="9">
        <name>Mn(2+)</name>
        <dbReference type="ChEBI" id="CHEBI:29035"/>
    </cofactor>
</comment>
<name>A0A1H9ZUG9_9FIRM</name>
<evidence type="ECO:0000256" key="2">
    <source>
        <dbReference type="ARBA" id="ARBA00008989"/>
    </source>
</evidence>
<evidence type="ECO:0000313" key="11">
    <source>
        <dbReference type="EMBL" id="SES85402.1"/>
    </source>
</evidence>